<reference evidence="1 2" key="1">
    <citation type="submission" date="2024-02" db="EMBL/GenBank/DDBJ databases">
        <title>High-quality chromosome-scale genome assembly of Pensacola bahiagrass (Paspalum notatum Flugge var. saurae).</title>
        <authorList>
            <person name="Vega J.M."/>
            <person name="Podio M."/>
            <person name="Orjuela J."/>
            <person name="Siena L.A."/>
            <person name="Pessino S.C."/>
            <person name="Combes M.C."/>
            <person name="Mariac C."/>
            <person name="Albertini E."/>
            <person name="Pupilli F."/>
            <person name="Ortiz J.P.A."/>
            <person name="Leblanc O."/>
        </authorList>
    </citation>
    <scope>NUCLEOTIDE SEQUENCE [LARGE SCALE GENOMIC DNA]</scope>
    <source>
        <strain evidence="1">R1</strain>
        <tissue evidence="1">Leaf</tissue>
    </source>
</reference>
<keyword evidence="2" id="KW-1185">Reference proteome</keyword>
<dbReference type="AlphaFoldDB" id="A0AAQ3XJY7"/>
<sequence>MPTGCHISKSLKAALSRCTAKEPRSLDHDADELRLLRARQAVRFISAGAGKFWASESDDEADLGGSLVMLPRRDTTATVAITEKARAIGQSSSNVSSVEFGGRGAWQAPAKYSPVFTAIEIAALEEAVERSATTASYFAQTFGRRFALAGVAVCRRGRGACVSQTVIRNLIDGKRPGAGLASPKESDMGQAVSFSKPNRRLISPIIVHLPEQLAPPKLSAAPAPLRRAVLTVAAADYAEAVMAGGHGGRRGRFDWSGAPWMGDAFIATHTDKRRSGGILLGVDLEVFDIGAIAEGDFYVKFTLRSKHDDFKFVLYTVYGPAQQQNKQAFLAEMVNTCSKETLPIKSPGVFDFKWPNLFNAVIDSLDLKEIVMSGRQFTWAGPGKDPTFEKLDIVLVSTDWEIKYPLSTRRRTQSHSNSFYAGRNIMEGVVILHETVHELHTKNRDGIILKIDFEKAYDKVKWPYPLQTLRMKGFS</sequence>
<dbReference type="SUPFAM" id="SSF56219">
    <property type="entry name" value="DNase I-like"/>
    <property type="match status" value="1"/>
</dbReference>
<gene>
    <name evidence="1" type="ORF">U9M48_044920</name>
</gene>
<protein>
    <recommendedName>
        <fullName evidence="3">Reverse transcriptase domain-containing protein</fullName>
    </recommendedName>
</protein>
<name>A0AAQ3XJY7_PASNO</name>
<evidence type="ECO:0000313" key="1">
    <source>
        <dbReference type="EMBL" id="WVZ99657.1"/>
    </source>
</evidence>
<evidence type="ECO:0008006" key="3">
    <source>
        <dbReference type="Google" id="ProtNLM"/>
    </source>
</evidence>
<dbReference type="EMBL" id="CP144754">
    <property type="protein sequence ID" value="WVZ99657.1"/>
    <property type="molecule type" value="Genomic_DNA"/>
</dbReference>
<evidence type="ECO:0000313" key="2">
    <source>
        <dbReference type="Proteomes" id="UP001341281"/>
    </source>
</evidence>
<dbReference type="Proteomes" id="UP001341281">
    <property type="component" value="Chromosome 10"/>
</dbReference>
<accession>A0AAQ3XJY7</accession>
<proteinExistence type="predicted"/>
<organism evidence="1 2">
    <name type="scientific">Paspalum notatum var. saurae</name>
    <dbReference type="NCBI Taxonomy" id="547442"/>
    <lineage>
        <taxon>Eukaryota</taxon>
        <taxon>Viridiplantae</taxon>
        <taxon>Streptophyta</taxon>
        <taxon>Embryophyta</taxon>
        <taxon>Tracheophyta</taxon>
        <taxon>Spermatophyta</taxon>
        <taxon>Magnoliopsida</taxon>
        <taxon>Liliopsida</taxon>
        <taxon>Poales</taxon>
        <taxon>Poaceae</taxon>
        <taxon>PACMAD clade</taxon>
        <taxon>Panicoideae</taxon>
        <taxon>Andropogonodae</taxon>
        <taxon>Paspaleae</taxon>
        <taxon>Paspalinae</taxon>
        <taxon>Paspalum</taxon>
    </lineage>
</organism>
<dbReference type="InterPro" id="IPR036691">
    <property type="entry name" value="Endo/exonu/phosph_ase_sf"/>
</dbReference>